<gene>
    <name evidence="1" type="ORF">Desaf_3532</name>
</gene>
<reference evidence="1 2" key="1">
    <citation type="journal article" date="2011" name="J. Bacteriol.">
        <title>Genome sequence of the mercury-methylating and pleomorphic Desulfovibrio africanus Strain Walvis Bay.</title>
        <authorList>
            <person name="Brown S.D."/>
            <person name="Wall J.D."/>
            <person name="Kucken A.M."/>
            <person name="Gilmour C.C."/>
            <person name="Podar M."/>
            <person name="Brandt C.C."/>
            <person name="Teshima H."/>
            <person name="Detter J.C."/>
            <person name="Han C.S."/>
            <person name="Land M.L."/>
            <person name="Lucas S."/>
            <person name="Han J."/>
            <person name="Pennacchio L."/>
            <person name="Nolan M."/>
            <person name="Pitluck S."/>
            <person name="Woyke T."/>
            <person name="Goodwin L."/>
            <person name="Palumbo A.V."/>
            <person name="Elias D.A."/>
        </authorList>
    </citation>
    <scope>NUCLEOTIDE SEQUENCE [LARGE SCALE GENOMIC DNA]</scope>
    <source>
        <strain evidence="1 2">Walvis Bay</strain>
    </source>
</reference>
<evidence type="ECO:0000313" key="2">
    <source>
        <dbReference type="Proteomes" id="UP000007844"/>
    </source>
</evidence>
<name>F3YY37_DESAF</name>
<dbReference type="HOGENOM" id="CLU_2492716_0_0_7"/>
<dbReference type="Proteomes" id="UP000007844">
    <property type="component" value="Chromosome"/>
</dbReference>
<keyword evidence="2" id="KW-1185">Reference proteome</keyword>
<dbReference type="STRING" id="690850.Desaf_3532"/>
<accession>F3YY37</accession>
<proteinExistence type="predicted"/>
<evidence type="ECO:0000313" key="1">
    <source>
        <dbReference type="EMBL" id="EGJ51813.1"/>
    </source>
</evidence>
<dbReference type="EMBL" id="CP003221">
    <property type="protein sequence ID" value="EGJ51813.1"/>
    <property type="molecule type" value="Genomic_DNA"/>
</dbReference>
<dbReference type="KEGG" id="daf:Desaf_3532"/>
<organism evidence="1 2">
    <name type="scientific">Desulfocurvibacter africanus subsp. africanus str. Walvis Bay</name>
    <dbReference type="NCBI Taxonomy" id="690850"/>
    <lineage>
        <taxon>Bacteria</taxon>
        <taxon>Pseudomonadati</taxon>
        <taxon>Thermodesulfobacteriota</taxon>
        <taxon>Desulfovibrionia</taxon>
        <taxon>Desulfovibrionales</taxon>
        <taxon>Desulfovibrionaceae</taxon>
        <taxon>Desulfocurvibacter</taxon>
    </lineage>
</organism>
<sequence>MTINGSIPQTSFTETTSPVKQRTITELRIALQNLDNLKGNVQNCNCDPSNCCQSITCQSCQSAAPCQACQTCQSQCYSNCSTDCTH</sequence>
<dbReference type="AlphaFoldDB" id="F3YY37"/>
<protein>
    <submittedName>
        <fullName evidence="1">Uncharacterized protein</fullName>
    </submittedName>
</protein>